<gene>
    <name evidence="2" type="ORF">BOTBODRAFT_36503</name>
</gene>
<evidence type="ECO:0000259" key="1">
    <source>
        <dbReference type="Pfam" id="PF06985"/>
    </source>
</evidence>
<dbReference type="PANTHER" id="PTHR33112:SF16">
    <property type="entry name" value="HETEROKARYON INCOMPATIBILITY DOMAIN-CONTAINING PROTEIN"/>
    <property type="match status" value="1"/>
</dbReference>
<name>A0A067M3B3_BOTB1</name>
<reference evidence="3" key="1">
    <citation type="journal article" date="2014" name="Proc. Natl. Acad. Sci. U.S.A.">
        <title>Extensive sampling of basidiomycete genomes demonstrates inadequacy of the white-rot/brown-rot paradigm for wood decay fungi.</title>
        <authorList>
            <person name="Riley R."/>
            <person name="Salamov A.A."/>
            <person name="Brown D.W."/>
            <person name="Nagy L.G."/>
            <person name="Floudas D."/>
            <person name="Held B.W."/>
            <person name="Levasseur A."/>
            <person name="Lombard V."/>
            <person name="Morin E."/>
            <person name="Otillar R."/>
            <person name="Lindquist E.A."/>
            <person name="Sun H."/>
            <person name="LaButti K.M."/>
            <person name="Schmutz J."/>
            <person name="Jabbour D."/>
            <person name="Luo H."/>
            <person name="Baker S.E."/>
            <person name="Pisabarro A.G."/>
            <person name="Walton J.D."/>
            <person name="Blanchette R.A."/>
            <person name="Henrissat B."/>
            <person name="Martin F."/>
            <person name="Cullen D."/>
            <person name="Hibbett D.S."/>
            <person name="Grigoriev I.V."/>
        </authorList>
    </citation>
    <scope>NUCLEOTIDE SEQUENCE [LARGE SCALE GENOMIC DNA]</scope>
    <source>
        <strain evidence="3">FD-172 SS1</strain>
    </source>
</reference>
<dbReference type="Proteomes" id="UP000027195">
    <property type="component" value="Unassembled WGS sequence"/>
</dbReference>
<dbReference type="AlphaFoldDB" id="A0A067M3B3"/>
<dbReference type="InParanoid" id="A0A067M3B3"/>
<evidence type="ECO:0000313" key="2">
    <source>
        <dbReference type="EMBL" id="KDQ10059.1"/>
    </source>
</evidence>
<organism evidence="2 3">
    <name type="scientific">Botryobasidium botryosum (strain FD-172 SS1)</name>
    <dbReference type="NCBI Taxonomy" id="930990"/>
    <lineage>
        <taxon>Eukaryota</taxon>
        <taxon>Fungi</taxon>
        <taxon>Dikarya</taxon>
        <taxon>Basidiomycota</taxon>
        <taxon>Agaricomycotina</taxon>
        <taxon>Agaricomycetes</taxon>
        <taxon>Cantharellales</taxon>
        <taxon>Botryobasidiaceae</taxon>
        <taxon>Botryobasidium</taxon>
    </lineage>
</organism>
<dbReference type="InterPro" id="IPR010730">
    <property type="entry name" value="HET"/>
</dbReference>
<sequence length="605" mass="68832">MSLPASNHSVPKSQRPYSIKYHELLQESSNFLDWENKHCVYRTTLSHLKDKTLSITNYTPCRFRLIDCIQLAHHDKFRIYELTDVSYIPYSAISYVWKSDHDSPHQPRGTFGVEGALDGDPISIDVLMHACRASIMSGARYMWMDRLCIIQTSRVDKNWQIKNMHRVYSACSICLILPDGVGHLADAEKETSWIKRGWTLQEAVAPKKEPLVLFSWKHGTGHLKDEPDYDNPLMENEETWWLSIIEVTPRRCAQCSIRDLLHLTAYQFRDLLFFYPRDLSRARMRVAKPVVLGSSECRLSPLRDAFSPRREEGRAAAIWRSAITRASSRPVDMIFSIMGLFGVTLEVGDFHKDDRVGATVALMKAIVQNGGKPSWLLISRTLPPCRFLSSFPEFPTTKETGEVTIRSHHGEAPVEELLDFDAFYDCRDLVEAISMDDEGYLTINCQAAPVARLQDHEHVQGASGGILIKTADEMRWEALPNQFQGSERHAGRQAYAVIIGMDDVWGDTSRMIGVLVEQHAPERFHRISSFELTPDEEIEMAIQSWDRKNFSIGGPDPLPRPGLVEGAVNKIEKEETPSEIDARTPRLPLGSKIALIVVFVIWLLW</sequence>
<proteinExistence type="predicted"/>
<dbReference type="EMBL" id="KL198071">
    <property type="protein sequence ID" value="KDQ10059.1"/>
    <property type="molecule type" value="Genomic_DNA"/>
</dbReference>
<accession>A0A067M3B3</accession>
<dbReference type="Pfam" id="PF06985">
    <property type="entry name" value="HET"/>
    <property type="match status" value="1"/>
</dbReference>
<evidence type="ECO:0000313" key="3">
    <source>
        <dbReference type="Proteomes" id="UP000027195"/>
    </source>
</evidence>
<dbReference type="PANTHER" id="PTHR33112">
    <property type="entry name" value="DOMAIN PROTEIN, PUTATIVE-RELATED"/>
    <property type="match status" value="1"/>
</dbReference>
<dbReference type="OrthoDB" id="4773000at2759"/>
<feature type="domain" description="Heterokaryon incompatibility" evidence="1">
    <location>
        <begin position="90"/>
        <end position="176"/>
    </location>
</feature>
<protein>
    <recommendedName>
        <fullName evidence="1">Heterokaryon incompatibility domain-containing protein</fullName>
    </recommendedName>
</protein>
<dbReference type="HOGENOM" id="CLU_020536_0_0_1"/>
<keyword evidence="3" id="KW-1185">Reference proteome</keyword>